<organism evidence="10 11">
    <name type="scientific">Rhizoclosmatium globosum</name>
    <dbReference type="NCBI Taxonomy" id="329046"/>
    <lineage>
        <taxon>Eukaryota</taxon>
        <taxon>Fungi</taxon>
        <taxon>Fungi incertae sedis</taxon>
        <taxon>Chytridiomycota</taxon>
        <taxon>Chytridiomycota incertae sedis</taxon>
        <taxon>Chytridiomycetes</taxon>
        <taxon>Chytridiales</taxon>
        <taxon>Chytriomycetaceae</taxon>
        <taxon>Rhizoclosmatium</taxon>
    </lineage>
</organism>
<evidence type="ECO:0000313" key="11">
    <source>
        <dbReference type="Proteomes" id="UP000193642"/>
    </source>
</evidence>
<dbReference type="PANTHER" id="PTHR43369:SF2">
    <property type="entry name" value="PHOSPHORIBOSYLGLYCINAMIDE FORMYLTRANSFERASE"/>
    <property type="match status" value="1"/>
</dbReference>
<dbReference type="InterPro" id="IPR036477">
    <property type="entry name" value="Formyl_transf_N_sf"/>
</dbReference>
<feature type="domain" description="Formyl transferase N-terminal" evidence="9">
    <location>
        <begin position="25"/>
        <end position="141"/>
    </location>
</feature>
<dbReference type="SUPFAM" id="SSF53328">
    <property type="entry name" value="Formyltransferase"/>
    <property type="match status" value="1"/>
</dbReference>
<dbReference type="GO" id="GO:0006189">
    <property type="term" value="P:'de novo' IMP biosynthetic process"/>
    <property type="evidence" value="ECO:0007669"/>
    <property type="project" value="EnsemblFungi"/>
</dbReference>
<dbReference type="Proteomes" id="UP000193642">
    <property type="component" value="Unassembled WGS sequence"/>
</dbReference>
<evidence type="ECO:0000256" key="3">
    <source>
        <dbReference type="ARBA" id="ARBA00022679"/>
    </source>
</evidence>
<evidence type="ECO:0000313" key="10">
    <source>
        <dbReference type="EMBL" id="ORY46477.1"/>
    </source>
</evidence>
<evidence type="ECO:0000256" key="6">
    <source>
        <dbReference type="ARBA" id="ARBA00041324"/>
    </source>
</evidence>
<accession>A0A1Y2CHU2</accession>
<comment type="similarity">
    <text evidence="5">Belongs to the GART family.</text>
</comment>
<name>A0A1Y2CHU2_9FUNG</name>
<evidence type="ECO:0000259" key="9">
    <source>
        <dbReference type="Pfam" id="PF00551"/>
    </source>
</evidence>
<protein>
    <recommendedName>
        <fullName evidence="2">phosphoribosylglycinamide formyltransferase 1</fullName>
        <ecNumber evidence="2">2.1.2.2</ecNumber>
    </recommendedName>
    <alternativeName>
        <fullName evidence="7">5'-phosphoribosylglycinamide transformylase</fullName>
    </alternativeName>
    <alternativeName>
        <fullName evidence="6">GAR transformylase</fullName>
    </alternativeName>
</protein>
<reference evidence="10 11" key="1">
    <citation type="submission" date="2016-07" db="EMBL/GenBank/DDBJ databases">
        <title>Pervasive Adenine N6-methylation of Active Genes in Fungi.</title>
        <authorList>
            <consortium name="DOE Joint Genome Institute"/>
            <person name="Mondo S.J."/>
            <person name="Dannebaum R.O."/>
            <person name="Kuo R.C."/>
            <person name="Labutti K."/>
            <person name="Haridas S."/>
            <person name="Kuo A."/>
            <person name="Salamov A."/>
            <person name="Ahrendt S.R."/>
            <person name="Lipzen A."/>
            <person name="Sullivan W."/>
            <person name="Andreopoulos W.B."/>
            <person name="Clum A."/>
            <person name="Lindquist E."/>
            <person name="Daum C."/>
            <person name="Ramamoorthy G.K."/>
            <person name="Gryganskyi A."/>
            <person name="Culley D."/>
            <person name="Magnuson J.K."/>
            <person name="James T.Y."/>
            <person name="O'Malley M.A."/>
            <person name="Stajich J.E."/>
            <person name="Spatafora J.W."/>
            <person name="Visel A."/>
            <person name="Grigoriev I.V."/>
        </authorList>
    </citation>
    <scope>NUCLEOTIDE SEQUENCE [LARGE SCALE GENOMIC DNA]</scope>
    <source>
        <strain evidence="10 11">JEL800</strain>
    </source>
</reference>
<proteinExistence type="inferred from homology"/>
<gene>
    <name evidence="10" type="ORF">BCR33DRAFT_849182</name>
</gene>
<dbReference type="Pfam" id="PF00551">
    <property type="entry name" value="Formyl_trans_N"/>
    <property type="match status" value="1"/>
</dbReference>
<keyword evidence="3 10" id="KW-0808">Transferase</keyword>
<dbReference type="PANTHER" id="PTHR43369">
    <property type="entry name" value="PHOSPHORIBOSYLGLYCINAMIDE FORMYLTRANSFERASE"/>
    <property type="match status" value="1"/>
</dbReference>
<dbReference type="GO" id="GO:0046084">
    <property type="term" value="P:adenine biosynthetic process"/>
    <property type="evidence" value="ECO:0007669"/>
    <property type="project" value="EnsemblFungi"/>
</dbReference>
<sequence length="149" mass="16326">MSLKAHKDAGKTRKDYDVDLADAIIAEFKKVANKDMPDLVVLAGFMHILSQEFLAKFPPGLFINLHPALPGQFDGAHAIDRAFAAFKEGKIKGTGVMVHRVIAEVDRGEVILTEEIPILETDTLETLEERMHSVEHGIIVRGTKAALGV</sequence>
<dbReference type="OrthoDB" id="5575075at2759"/>
<keyword evidence="11" id="KW-1185">Reference proteome</keyword>
<dbReference type="STRING" id="329046.A0A1Y2CHU2"/>
<keyword evidence="4" id="KW-0658">Purine biosynthesis</keyword>
<evidence type="ECO:0000256" key="8">
    <source>
        <dbReference type="ARBA" id="ARBA00047664"/>
    </source>
</evidence>
<evidence type="ECO:0000256" key="4">
    <source>
        <dbReference type="ARBA" id="ARBA00022755"/>
    </source>
</evidence>
<dbReference type="Gene3D" id="3.40.50.170">
    <property type="entry name" value="Formyl transferase, N-terminal domain"/>
    <property type="match status" value="1"/>
</dbReference>
<dbReference type="InterPro" id="IPR001555">
    <property type="entry name" value="GART_AS"/>
</dbReference>
<dbReference type="AlphaFoldDB" id="A0A1Y2CHU2"/>
<dbReference type="InterPro" id="IPR002376">
    <property type="entry name" value="Formyl_transf_N"/>
</dbReference>
<comment type="caution">
    <text evidence="10">The sequence shown here is derived from an EMBL/GenBank/DDBJ whole genome shotgun (WGS) entry which is preliminary data.</text>
</comment>
<dbReference type="EC" id="2.1.2.2" evidence="2"/>
<dbReference type="PROSITE" id="PS00373">
    <property type="entry name" value="GART"/>
    <property type="match status" value="1"/>
</dbReference>
<dbReference type="GO" id="GO:0005737">
    <property type="term" value="C:cytoplasm"/>
    <property type="evidence" value="ECO:0007669"/>
    <property type="project" value="TreeGrafter"/>
</dbReference>
<evidence type="ECO:0000256" key="2">
    <source>
        <dbReference type="ARBA" id="ARBA00012254"/>
    </source>
</evidence>
<comment type="catalytic activity">
    <reaction evidence="8">
        <text>N(1)-(5-phospho-beta-D-ribosyl)glycinamide + (6R)-10-formyltetrahydrofolate = N(2)-formyl-N(1)-(5-phospho-beta-D-ribosyl)glycinamide + (6S)-5,6,7,8-tetrahydrofolate + H(+)</text>
        <dbReference type="Rhea" id="RHEA:15053"/>
        <dbReference type="ChEBI" id="CHEBI:15378"/>
        <dbReference type="ChEBI" id="CHEBI:57453"/>
        <dbReference type="ChEBI" id="CHEBI:143788"/>
        <dbReference type="ChEBI" id="CHEBI:147286"/>
        <dbReference type="ChEBI" id="CHEBI:195366"/>
        <dbReference type="EC" id="2.1.2.2"/>
    </reaction>
</comment>
<dbReference type="GO" id="GO:0004644">
    <property type="term" value="F:phosphoribosylglycinamide formyltransferase activity"/>
    <property type="evidence" value="ECO:0007669"/>
    <property type="project" value="UniProtKB-EC"/>
</dbReference>
<evidence type="ECO:0000256" key="1">
    <source>
        <dbReference type="ARBA" id="ARBA00005054"/>
    </source>
</evidence>
<comment type="pathway">
    <text evidence="1">Purine metabolism; IMP biosynthesis via de novo pathway; N(2)-formyl-N(1)-(5-phospho-D-ribosyl)glycinamide from N(1)-(5-phospho-D-ribosyl)glycinamide (10-formyl THF route): step 1/1.</text>
</comment>
<evidence type="ECO:0000256" key="5">
    <source>
        <dbReference type="ARBA" id="ARBA00038440"/>
    </source>
</evidence>
<dbReference type="EMBL" id="MCGO01000016">
    <property type="protein sequence ID" value="ORY46477.1"/>
    <property type="molecule type" value="Genomic_DNA"/>
</dbReference>
<evidence type="ECO:0000256" key="7">
    <source>
        <dbReference type="ARBA" id="ARBA00041682"/>
    </source>
</evidence>